<organism evidence="3 4">
    <name type="scientific">Tenacibaculum discolor</name>
    <dbReference type="NCBI Taxonomy" id="361581"/>
    <lineage>
        <taxon>Bacteria</taxon>
        <taxon>Pseudomonadati</taxon>
        <taxon>Bacteroidota</taxon>
        <taxon>Flavobacteriia</taxon>
        <taxon>Flavobacteriales</taxon>
        <taxon>Flavobacteriaceae</taxon>
        <taxon>Tenacibaculum</taxon>
    </lineage>
</organism>
<evidence type="ECO:0000313" key="3">
    <source>
        <dbReference type="EMBL" id="PHN97374.1"/>
    </source>
</evidence>
<gene>
    <name evidence="3" type="ORF">CSC81_09855</name>
    <name evidence="2" type="ORF">Q8W23_09045</name>
</gene>
<evidence type="ECO:0000313" key="5">
    <source>
        <dbReference type="Proteomes" id="UP001242342"/>
    </source>
</evidence>
<evidence type="ECO:0000313" key="2">
    <source>
        <dbReference type="EMBL" id="MDP2541616.1"/>
    </source>
</evidence>
<name>A0A2G1BTU4_9FLAO</name>
<dbReference type="Proteomes" id="UP000222163">
    <property type="component" value="Unassembled WGS sequence"/>
</dbReference>
<evidence type="ECO:0008006" key="6">
    <source>
        <dbReference type="Google" id="ProtNLM"/>
    </source>
</evidence>
<accession>A0A2G1BTU4</accession>
<proteinExistence type="predicted"/>
<comment type="caution">
    <text evidence="3">The sequence shown here is derived from an EMBL/GenBank/DDBJ whole genome shotgun (WGS) entry which is preliminary data.</text>
</comment>
<dbReference type="AlphaFoldDB" id="A0A2G1BTU4"/>
<feature type="compositionally biased region" description="Basic and acidic residues" evidence="1">
    <location>
        <begin position="20"/>
        <end position="29"/>
    </location>
</feature>
<dbReference type="PROSITE" id="PS51257">
    <property type="entry name" value="PROKAR_LIPOPROTEIN"/>
    <property type="match status" value="1"/>
</dbReference>
<sequence>MKKYLASIMIAFLVSCGTTTKEETPKENSENDNSTEKVVQAEKEEELAKKKQEEKRLEKLRYYMNNSSVTDENGISYKLEIVKTIIGQENMYTSKKMYVTEGDIGFDKYVVVSSYRIKTLFKLKSNGKIIDNIELEGFLVKSQLNGDTKYNFWDSKLNKWVVKTKQDVIMLRNMSCNDSFIYYPQLDSKKHRKNRITEFTSVWCNFGNGDDVKNAKIEAINKCGMLEDNLKNIQYTTVNLLDINNVFKSN</sequence>
<dbReference type="EMBL" id="JAUYVU010000006">
    <property type="protein sequence ID" value="MDP2541616.1"/>
    <property type="molecule type" value="Genomic_DNA"/>
</dbReference>
<reference evidence="3" key="2">
    <citation type="submission" date="2017-10" db="EMBL/GenBank/DDBJ databases">
        <authorList>
            <person name="Enke T.N."/>
            <person name="Cordero O.X."/>
        </authorList>
    </citation>
    <scope>NUCLEOTIDE SEQUENCE</scope>
    <source>
        <strain evidence="3">4G03</strain>
    </source>
</reference>
<protein>
    <recommendedName>
        <fullName evidence="6">Lipoprotein</fullName>
    </recommendedName>
</protein>
<feature type="compositionally biased region" description="Basic and acidic residues" evidence="1">
    <location>
        <begin position="39"/>
        <end position="50"/>
    </location>
</feature>
<dbReference type="EMBL" id="PDUU01000008">
    <property type="protein sequence ID" value="PHN97374.1"/>
    <property type="molecule type" value="Genomic_DNA"/>
</dbReference>
<keyword evidence="5" id="KW-1185">Reference proteome</keyword>
<reference evidence="2 5" key="3">
    <citation type="submission" date="2023-07" db="EMBL/GenBank/DDBJ databases">
        <title>Genome content predicts the carbon catabolic preferences of heterotrophic bacteria.</title>
        <authorList>
            <person name="Gralka M."/>
        </authorList>
    </citation>
    <scope>NUCLEOTIDE SEQUENCE [LARGE SCALE GENOMIC DNA]</scope>
    <source>
        <strain evidence="2 5">4G03</strain>
    </source>
</reference>
<feature type="region of interest" description="Disordered" evidence="1">
    <location>
        <begin position="20"/>
        <end position="50"/>
    </location>
</feature>
<reference evidence="3 4" key="1">
    <citation type="journal article" date="2016" name="Nat. Commun.">
        <title>Microbial interactions lead to rapid micro-scale successions on model marine particles.</title>
        <authorList>
            <person name="Datta M.S."/>
            <person name="Sliwerska E."/>
            <person name="Gore J."/>
            <person name="Polz M.F."/>
            <person name="Cordero O.X."/>
        </authorList>
    </citation>
    <scope>NUCLEOTIDE SEQUENCE [LARGE SCALE GENOMIC DNA]</scope>
    <source>
        <strain evidence="3 4">4G03</strain>
    </source>
</reference>
<dbReference type="RefSeq" id="WP_099215587.1">
    <property type="nucleotide sequence ID" value="NZ_JAUYVU010000006.1"/>
</dbReference>
<evidence type="ECO:0000313" key="4">
    <source>
        <dbReference type="Proteomes" id="UP000222163"/>
    </source>
</evidence>
<dbReference type="Proteomes" id="UP001242342">
    <property type="component" value="Unassembled WGS sequence"/>
</dbReference>
<evidence type="ECO:0000256" key="1">
    <source>
        <dbReference type="SAM" id="MobiDB-lite"/>
    </source>
</evidence>